<evidence type="ECO:0000313" key="1">
    <source>
        <dbReference type="EMBL" id="PRP93080.1"/>
    </source>
</evidence>
<dbReference type="SUPFAM" id="SSF63829">
    <property type="entry name" value="Calcium-dependent phosphotriesterase"/>
    <property type="match status" value="1"/>
</dbReference>
<proteinExistence type="predicted"/>
<dbReference type="Proteomes" id="UP000237968">
    <property type="component" value="Unassembled WGS sequence"/>
</dbReference>
<dbReference type="EMBL" id="PVNK01000198">
    <property type="protein sequence ID" value="PRP93080.1"/>
    <property type="molecule type" value="Genomic_DNA"/>
</dbReference>
<gene>
    <name evidence="1" type="ORF">ENSA5_45720</name>
</gene>
<name>A0A2S9XK18_9BACT</name>
<accession>A0A2S9XK18</accession>
<organism evidence="1 2">
    <name type="scientific">Enhygromyxa salina</name>
    <dbReference type="NCBI Taxonomy" id="215803"/>
    <lineage>
        <taxon>Bacteria</taxon>
        <taxon>Pseudomonadati</taxon>
        <taxon>Myxococcota</taxon>
        <taxon>Polyangia</taxon>
        <taxon>Nannocystales</taxon>
        <taxon>Nannocystaceae</taxon>
        <taxon>Enhygromyxa</taxon>
    </lineage>
</organism>
<comment type="caution">
    <text evidence="1">The sequence shown here is derived from an EMBL/GenBank/DDBJ whole genome shotgun (WGS) entry which is preliminary data.</text>
</comment>
<evidence type="ECO:0008006" key="3">
    <source>
        <dbReference type="Google" id="ProtNLM"/>
    </source>
</evidence>
<reference evidence="1 2" key="1">
    <citation type="submission" date="2018-03" db="EMBL/GenBank/DDBJ databases">
        <title>Draft Genome Sequences of the Obligatory Marine Myxobacteria Enhygromyxa salina SWB005.</title>
        <authorList>
            <person name="Poehlein A."/>
            <person name="Moghaddam J.A."/>
            <person name="Harms H."/>
            <person name="Alanjari M."/>
            <person name="Koenig G.M."/>
            <person name="Daniel R."/>
            <person name="Schaeberle T.F."/>
        </authorList>
    </citation>
    <scope>NUCLEOTIDE SEQUENCE [LARGE SCALE GENOMIC DNA]</scope>
    <source>
        <strain evidence="1 2">SWB005</strain>
    </source>
</reference>
<evidence type="ECO:0000313" key="2">
    <source>
        <dbReference type="Proteomes" id="UP000237968"/>
    </source>
</evidence>
<sequence length="373" mass="41535">MIGRRIAAECSQTRAHRVVLKDRVVSRGFIVSLALCGGLCACDEQVVTEAPSVSMRDGQAVARARPTPLYTPKFILRGMAADAEFLYVSGLRFAQGADREAGQATASDTPTGIIVRVPLLGMPEVIAEGAFVPMTTLELIDDRLYWHERHDSPDGPGLRSLATDGGDHDRISDISGHSWVIRPDVVYFTRPDDEIDEGGFYTLSRDGGRPKLVARRRGVVRTLLGGEGETLYWTTRARRDGTWAVYEWDGARSGRELLRSDETFASLAVDGDDFLWVTWADDEGEPLHSLYRREIAGGDTEVLARKRGLPGFMEVFTDERHIYLTTVRGGELRRLARTGTEVEILAGSGDRNVVSNRYNVFWVEDQKVFWRGK</sequence>
<keyword evidence="2" id="KW-1185">Reference proteome</keyword>
<dbReference type="AlphaFoldDB" id="A0A2S9XK18"/>
<protein>
    <recommendedName>
        <fullName evidence="3">DUF5050 domain-containing protein</fullName>
    </recommendedName>
</protein>